<dbReference type="Pfam" id="PF17762">
    <property type="entry name" value="HTH_ParB"/>
    <property type="match status" value="1"/>
</dbReference>
<protein>
    <submittedName>
        <fullName evidence="5">ParB/RepB/Spo0J family partition protein</fullName>
    </submittedName>
</protein>
<dbReference type="Gene3D" id="1.10.10.2830">
    <property type="match status" value="1"/>
</dbReference>
<dbReference type="PANTHER" id="PTHR33375:SF1">
    <property type="entry name" value="CHROMOSOME-PARTITIONING PROTEIN PARB-RELATED"/>
    <property type="match status" value="1"/>
</dbReference>
<dbReference type="FunFam" id="3.90.1530.30:FF:000001">
    <property type="entry name" value="Chromosome partitioning protein ParB"/>
    <property type="match status" value="1"/>
</dbReference>
<feature type="domain" description="ParB-like N-terminal" evidence="4">
    <location>
        <begin position="43"/>
        <end position="133"/>
    </location>
</feature>
<dbReference type="InterPro" id="IPR003115">
    <property type="entry name" value="ParB_N"/>
</dbReference>
<dbReference type="EMBL" id="JACJJL010000002">
    <property type="protein sequence ID" value="MBM6660431.1"/>
    <property type="molecule type" value="Genomic_DNA"/>
</dbReference>
<keyword evidence="6" id="KW-1185">Reference proteome</keyword>
<accession>A0A939B394</accession>
<dbReference type="InterPro" id="IPR036086">
    <property type="entry name" value="ParB/Sulfiredoxin_sf"/>
</dbReference>
<dbReference type="FunFam" id="1.10.10.2830:FF:000001">
    <property type="entry name" value="Chromosome partitioning protein ParB"/>
    <property type="match status" value="1"/>
</dbReference>
<dbReference type="Proteomes" id="UP000764045">
    <property type="component" value="Unassembled WGS sequence"/>
</dbReference>
<dbReference type="InterPro" id="IPR041468">
    <property type="entry name" value="HTH_ParB/Spo0J"/>
</dbReference>
<dbReference type="Pfam" id="PF02195">
    <property type="entry name" value="ParB_N"/>
    <property type="match status" value="1"/>
</dbReference>
<dbReference type="CDD" id="cd16393">
    <property type="entry name" value="SPO0J_N"/>
    <property type="match status" value="1"/>
</dbReference>
<evidence type="ECO:0000256" key="1">
    <source>
        <dbReference type="ARBA" id="ARBA00006295"/>
    </source>
</evidence>
<sequence length="311" mass="35116">MAVHKKYDRNVLGRGLDDIGNGRGLDALIDTGSVSTQGSSNLSEIELSHIEPNPNQPRREFDEEALQELAASIREIGIIQPITLRKVADDRYQIIAGERRWRASQLAGMRTIPAYIRTVEDENVMEMALIENIQREDLNAIEIALAYEHLAETTGMTQERISERVGKSRAAVTNYMRLLKLPAQVQMALKNKEIDMGHARALLALDSPSIQIKLFKEIQKNGYSVRKVEEMVQMLKNGDDVQLAKKKISARNTLPEEFEVLKSRLSDFFHTKVQMTCSPKGKGKISIQFANEEDLERIMNALDNLKTDNQA</sequence>
<evidence type="ECO:0000259" key="4">
    <source>
        <dbReference type="SMART" id="SM00470"/>
    </source>
</evidence>
<keyword evidence="2" id="KW-0159">Chromosome partition</keyword>
<comment type="caution">
    <text evidence="5">The sequence shown here is derived from an EMBL/GenBank/DDBJ whole genome shotgun (WGS) entry which is preliminary data.</text>
</comment>
<reference evidence="5 6" key="1">
    <citation type="journal article" date="2021" name="Sci. Rep.">
        <title>The distribution of antibiotic resistance genes in chicken gut microbiota commensals.</title>
        <authorList>
            <person name="Juricova H."/>
            <person name="Matiasovicova J."/>
            <person name="Kubasova T."/>
            <person name="Cejkova D."/>
            <person name="Rychlik I."/>
        </authorList>
    </citation>
    <scope>NUCLEOTIDE SEQUENCE [LARGE SCALE GENOMIC DNA]</scope>
    <source>
        <strain evidence="5 6">An819</strain>
    </source>
</reference>
<dbReference type="InterPro" id="IPR050336">
    <property type="entry name" value="Chromosome_partition/occlusion"/>
</dbReference>
<dbReference type="PANTHER" id="PTHR33375">
    <property type="entry name" value="CHROMOSOME-PARTITIONING PROTEIN PARB-RELATED"/>
    <property type="match status" value="1"/>
</dbReference>
<dbReference type="GO" id="GO:0007059">
    <property type="term" value="P:chromosome segregation"/>
    <property type="evidence" value="ECO:0007669"/>
    <property type="project" value="UniProtKB-KW"/>
</dbReference>
<dbReference type="GO" id="GO:0005694">
    <property type="term" value="C:chromosome"/>
    <property type="evidence" value="ECO:0007669"/>
    <property type="project" value="TreeGrafter"/>
</dbReference>
<dbReference type="AlphaFoldDB" id="A0A939B394"/>
<evidence type="ECO:0000256" key="2">
    <source>
        <dbReference type="ARBA" id="ARBA00022829"/>
    </source>
</evidence>
<dbReference type="SUPFAM" id="SSF109709">
    <property type="entry name" value="KorB DNA-binding domain-like"/>
    <property type="match status" value="1"/>
</dbReference>
<name>A0A939B394_9BACT</name>
<dbReference type="InterPro" id="IPR004437">
    <property type="entry name" value="ParB/RepB/Spo0J"/>
</dbReference>
<dbReference type="Pfam" id="PF23552">
    <property type="entry name" value="ParB_C"/>
    <property type="match status" value="1"/>
</dbReference>
<dbReference type="NCBIfam" id="TIGR00180">
    <property type="entry name" value="parB_part"/>
    <property type="match status" value="1"/>
</dbReference>
<keyword evidence="3" id="KW-0238">DNA-binding</keyword>
<comment type="similarity">
    <text evidence="1">Belongs to the ParB family.</text>
</comment>
<dbReference type="Gene3D" id="3.90.1530.30">
    <property type="match status" value="1"/>
</dbReference>
<dbReference type="SMART" id="SM00470">
    <property type="entry name" value="ParB"/>
    <property type="match status" value="1"/>
</dbReference>
<proteinExistence type="inferred from homology"/>
<dbReference type="SUPFAM" id="SSF110849">
    <property type="entry name" value="ParB/Sulfiredoxin"/>
    <property type="match status" value="1"/>
</dbReference>
<evidence type="ECO:0000256" key="3">
    <source>
        <dbReference type="ARBA" id="ARBA00023125"/>
    </source>
</evidence>
<dbReference type="RefSeq" id="WP_205107199.1">
    <property type="nucleotide sequence ID" value="NZ_CAWUJD010000001.1"/>
</dbReference>
<dbReference type="InterPro" id="IPR057240">
    <property type="entry name" value="ParB_dimer_C"/>
</dbReference>
<gene>
    <name evidence="5" type="ORF">H6B30_01440</name>
</gene>
<dbReference type="GO" id="GO:0045881">
    <property type="term" value="P:positive regulation of sporulation resulting in formation of a cellular spore"/>
    <property type="evidence" value="ECO:0007669"/>
    <property type="project" value="TreeGrafter"/>
</dbReference>
<organism evidence="5 6">
    <name type="scientific">Marseilla massiliensis</name>
    <dbReference type="NCBI Taxonomy" id="1841864"/>
    <lineage>
        <taxon>Bacteria</taxon>
        <taxon>Pseudomonadati</taxon>
        <taxon>Bacteroidota</taxon>
        <taxon>Bacteroidia</taxon>
        <taxon>Bacteroidales</taxon>
        <taxon>Prevotellaceae</taxon>
        <taxon>Marseilla</taxon>
    </lineage>
</organism>
<evidence type="ECO:0000313" key="5">
    <source>
        <dbReference type="EMBL" id="MBM6660431.1"/>
    </source>
</evidence>
<evidence type="ECO:0000313" key="6">
    <source>
        <dbReference type="Proteomes" id="UP000764045"/>
    </source>
</evidence>
<dbReference type="GO" id="GO:0003677">
    <property type="term" value="F:DNA binding"/>
    <property type="evidence" value="ECO:0007669"/>
    <property type="project" value="UniProtKB-KW"/>
</dbReference>